<dbReference type="AlphaFoldDB" id="A0A9Q0FUA9"/>
<reference evidence="1" key="2">
    <citation type="journal article" date="2023" name="Plants (Basel)">
        <title>Annotation of the Turnera subulata (Passifloraceae) Draft Genome Reveals the S-Locus Evolved after the Divergence of Turneroideae from Passifloroideae in a Stepwise Manner.</title>
        <authorList>
            <person name="Henning P.M."/>
            <person name="Roalson E.H."/>
            <person name="Mir W."/>
            <person name="McCubbin A.G."/>
            <person name="Shore J.S."/>
        </authorList>
    </citation>
    <scope>NUCLEOTIDE SEQUENCE</scope>
    <source>
        <strain evidence="1">F60SS</strain>
    </source>
</reference>
<dbReference type="EMBL" id="JAKUCV010003745">
    <property type="protein sequence ID" value="KAJ4837761.1"/>
    <property type="molecule type" value="Genomic_DNA"/>
</dbReference>
<protein>
    <submittedName>
        <fullName evidence="1">Uncharacterized protein</fullName>
    </submittedName>
</protein>
<keyword evidence="2" id="KW-1185">Reference proteome</keyword>
<organism evidence="1 2">
    <name type="scientific">Turnera subulata</name>
    <dbReference type="NCBI Taxonomy" id="218843"/>
    <lineage>
        <taxon>Eukaryota</taxon>
        <taxon>Viridiplantae</taxon>
        <taxon>Streptophyta</taxon>
        <taxon>Embryophyta</taxon>
        <taxon>Tracheophyta</taxon>
        <taxon>Spermatophyta</taxon>
        <taxon>Magnoliopsida</taxon>
        <taxon>eudicotyledons</taxon>
        <taxon>Gunneridae</taxon>
        <taxon>Pentapetalae</taxon>
        <taxon>rosids</taxon>
        <taxon>fabids</taxon>
        <taxon>Malpighiales</taxon>
        <taxon>Passifloraceae</taxon>
        <taxon>Turnera</taxon>
    </lineage>
</organism>
<accession>A0A9Q0FUA9</accession>
<reference evidence="1" key="1">
    <citation type="submission" date="2022-02" db="EMBL/GenBank/DDBJ databases">
        <authorList>
            <person name="Henning P.M."/>
            <person name="McCubbin A.G."/>
            <person name="Shore J.S."/>
        </authorList>
    </citation>
    <scope>NUCLEOTIDE SEQUENCE</scope>
    <source>
        <strain evidence="1">F60SS</strain>
        <tissue evidence="1">Leaves</tissue>
    </source>
</reference>
<gene>
    <name evidence="1" type="ORF">Tsubulata_048769</name>
</gene>
<name>A0A9Q0FUA9_9ROSI</name>
<evidence type="ECO:0000313" key="2">
    <source>
        <dbReference type="Proteomes" id="UP001141552"/>
    </source>
</evidence>
<comment type="caution">
    <text evidence="1">The sequence shown here is derived from an EMBL/GenBank/DDBJ whole genome shotgun (WGS) entry which is preliminary data.</text>
</comment>
<sequence>MLFINGTARQMEHEPPLNIASREGARWRQLVIVVSFLLPDLFGRKKEFSFYCEHDPSVSQLLILSADDLNQKQNLASVWLRETNLAPGLFASALAEANLKPF</sequence>
<evidence type="ECO:0000313" key="1">
    <source>
        <dbReference type="EMBL" id="KAJ4837761.1"/>
    </source>
</evidence>
<dbReference type="Proteomes" id="UP001141552">
    <property type="component" value="Unassembled WGS sequence"/>
</dbReference>
<proteinExistence type="predicted"/>